<dbReference type="SUPFAM" id="SSF81660">
    <property type="entry name" value="Metal cation-transporting ATPase, ATP-binding domain N"/>
    <property type="match status" value="1"/>
</dbReference>
<name>A0A7S3I197_9SPIT</name>
<dbReference type="PANTHER" id="PTHR45630:SF7">
    <property type="entry name" value="ENDOPLASMIC RETICULUM TRANSMEMBRANE HELIX TRANSLOCASE"/>
    <property type="match status" value="1"/>
</dbReference>
<dbReference type="InterPro" id="IPR006544">
    <property type="entry name" value="P-type_TPase_V"/>
</dbReference>
<evidence type="ECO:0000256" key="9">
    <source>
        <dbReference type="ARBA" id="ARBA00023136"/>
    </source>
</evidence>
<dbReference type="EMBL" id="HBIE01016680">
    <property type="protein sequence ID" value="CAE0310266.1"/>
    <property type="molecule type" value="Transcribed_RNA"/>
</dbReference>
<dbReference type="GO" id="GO:0015662">
    <property type="term" value="F:P-type ion transporter activity"/>
    <property type="evidence" value="ECO:0007669"/>
    <property type="project" value="TreeGrafter"/>
</dbReference>
<dbReference type="InterPro" id="IPR023298">
    <property type="entry name" value="ATPase_P-typ_TM_dom_sf"/>
</dbReference>
<keyword evidence="8 10" id="KW-1133">Transmembrane helix</keyword>
<keyword evidence="7" id="KW-1278">Translocase</keyword>
<feature type="transmembrane region" description="Helical" evidence="10">
    <location>
        <begin position="463"/>
        <end position="487"/>
    </location>
</feature>
<dbReference type="GO" id="GO:0005524">
    <property type="term" value="F:ATP binding"/>
    <property type="evidence" value="ECO:0007669"/>
    <property type="project" value="UniProtKB-KW"/>
</dbReference>
<proteinExistence type="predicted"/>
<dbReference type="PANTHER" id="PTHR45630">
    <property type="entry name" value="CATION-TRANSPORTING ATPASE-RELATED"/>
    <property type="match status" value="1"/>
</dbReference>
<reference evidence="11" key="1">
    <citation type="submission" date="2021-01" db="EMBL/GenBank/DDBJ databases">
        <authorList>
            <person name="Corre E."/>
            <person name="Pelletier E."/>
            <person name="Niang G."/>
            <person name="Scheremetjew M."/>
            <person name="Finn R."/>
            <person name="Kale V."/>
            <person name="Holt S."/>
            <person name="Cochrane G."/>
            <person name="Meng A."/>
            <person name="Brown T."/>
            <person name="Cohen L."/>
        </authorList>
    </citation>
    <scope>NUCLEOTIDE SEQUENCE</scope>
    <source>
        <strain evidence="11">Fehren 1</strain>
    </source>
</reference>
<dbReference type="GO" id="GO:0005789">
    <property type="term" value="C:endoplasmic reticulum membrane"/>
    <property type="evidence" value="ECO:0007669"/>
    <property type="project" value="TreeGrafter"/>
</dbReference>
<dbReference type="SUPFAM" id="SSF81665">
    <property type="entry name" value="Calcium ATPase, transmembrane domain M"/>
    <property type="match status" value="1"/>
</dbReference>
<evidence type="ECO:0000256" key="4">
    <source>
        <dbReference type="ARBA" id="ARBA00022741"/>
    </source>
</evidence>
<evidence type="ECO:0000256" key="7">
    <source>
        <dbReference type="ARBA" id="ARBA00022967"/>
    </source>
</evidence>
<gene>
    <name evidence="11" type="ORF">FEHR0123_LOCUS5183</name>
</gene>
<organism evidence="11">
    <name type="scientific">Favella ehrenbergii</name>
    <dbReference type="NCBI Taxonomy" id="182087"/>
    <lineage>
        <taxon>Eukaryota</taxon>
        <taxon>Sar</taxon>
        <taxon>Alveolata</taxon>
        <taxon>Ciliophora</taxon>
        <taxon>Intramacronucleata</taxon>
        <taxon>Spirotrichea</taxon>
        <taxon>Choreotrichia</taxon>
        <taxon>Tintinnida</taxon>
        <taxon>Xystonellidae</taxon>
        <taxon>Favella</taxon>
    </lineage>
</organism>
<evidence type="ECO:0000256" key="1">
    <source>
        <dbReference type="ARBA" id="ARBA00004141"/>
    </source>
</evidence>
<feature type="transmembrane region" description="Helical" evidence="10">
    <location>
        <begin position="551"/>
        <end position="568"/>
    </location>
</feature>
<evidence type="ECO:0000256" key="5">
    <source>
        <dbReference type="ARBA" id="ARBA00022840"/>
    </source>
</evidence>
<keyword evidence="6" id="KW-0460">Magnesium</keyword>
<evidence type="ECO:0000256" key="3">
    <source>
        <dbReference type="ARBA" id="ARBA00022723"/>
    </source>
</evidence>
<dbReference type="AlphaFoldDB" id="A0A7S3I197"/>
<protein>
    <recommendedName>
        <fullName evidence="12">Cation-transporting P-type ATPase C-terminal domain-containing protein</fullName>
    </recommendedName>
</protein>
<keyword evidence="9 10" id="KW-0472">Membrane</keyword>
<dbReference type="SUPFAM" id="SSF56784">
    <property type="entry name" value="HAD-like"/>
    <property type="match status" value="1"/>
</dbReference>
<keyword evidence="4" id="KW-0547">Nucleotide-binding</keyword>
<evidence type="ECO:0000256" key="2">
    <source>
        <dbReference type="ARBA" id="ARBA00022692"/>
    </source>
</evidence>
<dbReference type="GO" id="GO:0046872">
    <property type="term" value="F:metal ion binding"/>
    <property type="evidence" value="ECO:0007669"/>
    <property type="project" value="UniProtKB-KW"/>
</dbReference>
<dbReference type="InterPro" id="IPR023214">
    <property type="entry name" value="HAD_sf"/>
</dbReference>
<dbReference type="InterPro" id="IPR036412">
    <property type="entry name" value="HAD-like_sf"/>
</dbReference>
<dbReference type="GO" id="GO:0019829">
    <property type="term" value="F:ATPase-coupled monoatomic cation transmembrane transporter activity"/>
    <property type="evidence" value="ECO:0007669"/>
    <property type="project" value="TreeGrafter"/>
</dbReference>
<dbReference type="GO" id="GO:0006874">
    <property type="term" value="P:intracellular calcium ion homeostasis"/>
    <property type="evidence" value="ECO:0007669"/>
    <property type="project" value="TreeGrafter"/>
</dbReference>
<accession>A0A7S3I197</accession>
<keyword evidence="3" id="KW-0479">Metal-binding</keyword>
<evidence type="ECO:0000256" key="10">
    <source>
        <dbReference type="SAM" id="Phobius"/>
    </source>
</evidence>
<evidence type="ECO:0000256" key="6">
    <source>
        <dbReference type="ARBA" id="ARBA00022842"/>
    </source>
</evidence>
<dbReference type="PRINTS" id="PR00119">
    <property type="entry name" value="CATATPASE"/>
</dbReference>
<dbReference type="Gene3D" id="3.40.1110.10">
    <property type="entry name" value="Calcium-transporting ATPase, cytoplasmic domain N"/>
    <property type="match status" value="1"/>
</dbReference>
<keyword evidence="5" id="KW-0067">ATP-binding</keyword>
<comment type="subcellular location">
    <subcellularLocation>
        <location evidence="1">Membrane</location>
        <topology evidence="1">Multi-pass membrane protein</topology>
    </subcellularLocation>
</comment>
<dbReference type="Gene3D" id="3.40.50.1000">
    <property type="entry name" value="HAD superfamily/HAD-like"/>
    <property type="match status" value="1"/>
</dbReference>
<keyword evidence="2 10" id="KW-0812">Transmembrane</keyword>
<sequence length="628" mass="70207">MGGAHTLAFTDDALVGDPIEKQSFEGIKFNQNAQGQRESTGPGGIKISAVKRFAFNSTLKRMSVLVNVNDGFGSPNSYRVLSKGAPEVLCKHIKNLPADYHKTYLSFVKNGARVLALAYKFAPKMTAQEMHAYARDEAEKDLTFVGFIVAECPLKPCTAEVITELKESSHEVKMITGDNAMTAAFIGQQLTFGRGSSVFASEATAQGKITWRDIDDEKVSTTTTPEEVFELSNNHMLCMNGDVLAQVILLENAADYILNIDIFSRTSPAQKGVIVGMLNQLGHHTLMCGDGTNDVGSLKQADVGVAIVNNKEPTSEQKALKKTMSMWPDRRKMIGMTTQQQQEYLQKHQEEYKKATGGMDQQLELGDACIAAPFTYKYSSLKSVKKSIRQGRSTLVSTFQQYKILSLNCLISAYTMSALYLDGVKMGDYQATYLGLGISIVFMMLSFNTPLKKLFKEKPPTSIFHWSLVISVSVQFICHLSVLIYFVNLTEPYIDRTDLEALSLEGEFKPSLKNTVCFIYQWWNHSTVIFVNYYGRPFTQDIMESKKLRNGMVLMYAVIVAVIFEVLPEMNEGLELVPFPNPEFQQQIAMTLGADFVICYGIEKLMKHLYLQKFKSENQRLSKVNASK</sequence>
<evidence type="ECO:0000256" key="8">
    <source>
        <dbReference type="ARBA" id="ARBA00022989"/>
    </source>
</evidence>
<feature type="transmembrane region" description="Helical" evidence="10">
    <location>
        <begin position="433"/>
        <end position="451"/>
    </location>
</feature>
<dbReference type="InterPro" id="IPR023299">
    <property type="entry name" value="ATPase_P-typ_cyto_dom_N"/>
</dbReference>
<evidence type="ECO:0000313" key="11">
    <source>
        <dbReference type="EMBL" id="CAE0310266.1"/>
    </source>
</evidence>
<evidence type="ECO:0008006" key="12">
    <source>
        <dbReference type="Google" id="ProtNLM"/>
    </source>
</evidence>
<dbReference type="Pfam" id="PF13246">
    <property type="entry name" value="Cation_ATPase"/>
    <property type="match status" value="1"/>
</dbReference>